<comment type="caution">
    <text evidence="1">The sequence shown here is derived from an EMBL/GenBank/DDBJ whole genome shotgun (WGS) entry which is preliminary data.</text>
</comment>
<evidence type="ECO:0000313" key="2">
    <source>
        <dbReference type="Proteomes" id="UP000034531"/>
    </source>
</evidence>
<protein>
    <submittedName>
        <fullName evidence="1">Uncharacterized protein</fullName>
    </submittedName>
</protein>
<name>A0A0G0RFU1_9BACT</name>
<gene>
    <name evidence="1" type="ORF">UT84_C0001G0008</name>
</gene>
<accession>A0A0G0RFU1</accession>
<reference evidence="1 2" key="1">
    <citation type="journal article" date="2015" name="Nature">
        <title>rRNA introns, odd ribosomes, and small enigmatic genomes across a large radiation of phyla.</title>
        <authorList>
            <person name="Brown C.T."/>
            <person name="Hug L.A."/>
            <person name="Thomas B.C."/>
            <person name="Sharon I."/>
            <person name="Castelle C.J."/>
            <person name="Singh A."/>
            <person name="Wilkins M.J."/>
            <person name="Williams K.H."/>
            <person name="Banfield J.F."/>
        </authorList>
    </citation>
    <scope>NUCLEOTIDE SEQUENCE [LARGE SCALE GENOMIC DNA]</scope>
</reference>
<dbReference type="Proteomes" id="UP000034531">
    <property type="component" value="Unassembled WGS sequence"/>
</dbReference>
<proteinExistence type="predicted"/>
<evidence type="ECO:0000313" key="1">
    <source>
        <dbReference type="EMBL" id="KKR51323.1"/>
    </source>
</evidence>
<organism evidence="1 2">
    <name type="scientific">Candidatus Curtissbacteria bacterium GW2011_GWA1_40_16</name>
    <dbReference type="NCBI Taxonomy" id="1618405"/>
    <lineage>
        <taxon>Bacteria</taxon>
        <taxon>Candidatus Curtissiibacteriota</taxon>
    </lineage>
</organism>
<dbReference type="EMBL" id="LBYI01000001">
    <property type="protein sequence ID" value="KKR51323.1"/>
    <property type="molecule type" value="Genomic_DNA"/>
</dbReference>
<sequence length="259" mass="30033">MPERLRQTPESPYELNAEFIGFTKDQEKRARQYIQDLGMPAQNIKRVVYREARRGEEDILGTWELYNGTLTFYKNLERFPPIAQLKTVAHEQSHSVSSLDPKNEKLYGGRQEQLIAARHIEAVANQSIITRKYLNGYQAHLHRQYERDEIDFTRFAEETQAIMMELRFTNPEHLEKIQKAQFVQIRKINSKHQGPAIMPVAIMTTEAQAQKGLVGVDRTLSKLIPHLQTKADIDSHVAEVRRKFLERGPIFPNRISKAA</sequence>
<dbReference type="AlphaFoldDB" id="A0A0G0RFU1"/>